<proteinExistence type="predicted"/>
<accession>A0A6S6TBU5</accession>
<reference evidence="2" key="1">
    <citation type="submission" date="2020-01" db="EMBL/GenBank/DDBJ databases">
        <authorList>
            <person name="Meier V. D."/>
            <person name="Meier V D."/>
        </authorList>
    </citation>
    <scope>NUCLEOTIDE SEQUENCE</scope>
    <source>
        <strain evidence="2">HLG_WM_MAG_10</strain>
    </source>
</reference>
<dbReference type="EMBL" id="CACVAQ010000289">
    <property type="protein sequence ID" value="CAA6820761.1"/>
    <property type="molecule type" value="Genomic_DNA"/>
</dbReference>
<dbReference type="AlphaFoldDB" id="A0A6S6TBU5"/>
<evidence type="ECO:0000313" key="2">
    <source>
        <dbReference type="EMBL" id="CAA6820761.1"/>
    </source>
</evidence>
<feature type="chain" id="PRO_5027643158" evidence="1">
    <location>
        <begin position="21"/>
        <end position="192"/>
    </location>
</feature>
<sequence length="192" mass="21454">MKFIASIIFLILFVCSCTNEQDAKTTVTTTTTDSLSAKVSAPNTTKPTPKKSSKYAALSPSTFSGKISKHQGTAFLNLVSPKQTNLKATTNDFVVRRDTLYEVQYLPFKDQELYLHTIAIEQIKEKEVLTNWCFSILKNGSTLVEDQVISADLFSSLRLEKMTLGDTELVFVGTRKDGTTETFRMPYDGKKI</sequence>
<dbReference type="PROSITE" id="PS51257">
    <property type="entry name" value="PROKAR_LIPOPROTEIN"/>
    <property type="match status" value="1"/>
</dbReference>
<name>A0A6S6TBU5_9BACT</name>
<protein>
    <submittedName>
        <fullName evidence="2">Uncharacterized protein</fullName>
    </submittedName>
</protein>
<organism evidence="2">
    <name type="scientific">uncultured Aureispira sp</name>
    <dbReference type="NCBI Taxonomy" id="1331704"/>
    <lineage>
        <taxon>Bacteria</taxon>
        <taxon>Pseudomonadati</taxon>
        <taxon>Bacteroidota</taxon>
        <taxon>Saprospiria</taxon>
        <taxon>Saprospirales</taxon>
        <taxon>Saprospiraceae</taxon>
        <taxon>Aureispira</taxon>
        <taxon>environmental samples</taxon>
    </lineage>
</organism>
<evidence type="ECO:0000256" key="1">
    <source>
        <dbReference type="SAM" id="SignalP"/>
    </source>
</evidence>
<feature type="signal peptide" evidence="1">
    <location>
        <begin position="1"/>
        <end position="20"/>
    </location>
</feature>
<keyword evidence="1" id="KW-0732">Signal</keyword>
<gene>
    <name evidence="2" type="ORF">HELGO_WM18113</name>
</gene>